<dbReference type="RefSeq" id="WP_108131833.1">
    <property type="nucleotide sequence ID" value="NZ_PXNS01000003.1"/>
</dbReference>
<dbReference type="EMBL" id="PXNS01000003">
    <property type="protein sequence ID" value="PTL95579.1"/>
    <property type="molecule type" value="Genomic_DNA"/>
</dbReference>
<accession>A0ABX5J1S9</accession>
<protein>
    <submittedName>
        <fullName evidence="1">XRE family transcriptional regulator</fullName>
    </submittedName>
</protein>
<evidence type="ECO:0000313" key="1">
    <source>
        <dbReference type="EMBL" id="PTL95579.1"/>
    </source>
</evidence>
<keyword evidence="2" id="KW-1185">Reference proteome</keyword>
<reference evidence="1 2" key="1">
    <citation type="submission" date="2018-03" db="EMBL/GenBank/DDBJ databases">
        <authorList>
            <person name="Zhou J."/>
            <person name="Li X."/>
            <person name="Xue M."/>
            <person name="Yin J."/>
        </authorList>
    </citation>
    <scope>NUCLEOTIDE SEQUENCE [LARGE SCALE GENOMIC DNA]</scope>
    <source>
        <strain evidence="1 2">SYSU ZJ2214</strain>
    </source>
</reference>
<evidence type="ECO:0000313" key="2">
    <source>
        <dbReference type="Proteomes" id="UP000241895"/>
    </source>
</evidence>
<name>A0ABX5J1S9_9GAMM</name>
<proteinExistence type="predicted"/>
<gene>
    <name evidence="1" type="ORF">C6W88_05770</name>
</gene>
<sequence>MKFGALAVVDADGDISVEALAKALRITKSELALAVGLGSGAIDGKDPLHASSTQRRLRQTCEILKRIEPWAGSISAAWSWYRSYPIAPFGDLTAEALVSRGRAEDALLYLSQIGEGGYA</sequence>
<comment type="caution">
    <text evidence="1">The sequence shown here is derived from an EMBL/GenBank/DDBJ whole genome shotgun (WGS) entry which is preliminary data.</text>
</comment>
<dbReference type="Proteomes" id="UP000241895">
    <property type="component" value="Unassembled WGS sequence"/>
</dbReference>
<organism evidence="1 2">
    <name type="scientific">Halomonas litopenaei</name>
    <dbReference type="NCBI Taxonomy" id="2109328"/>
    <lineage>
        <taxon>Bacteria</taxon>
        <taxon>Pseudomonadati</taxon>
        <taxon>Pseudomonadota</taxon>
        <taxon>Gammaproteobacteria</taxon>
        <taxon>Oceanospirillales</taxon>
        <taxon>Halomonadaceae</taxon>
        <taxon>Halomonas</taxon>
    </lineage>
</organism>